<comment type="subcellular location">
    <subcellularLocation>
        <location evidence="1">Cell membrane</location>
        <topology evidence="1">Multi-pass membrane protein</topology>
    </subcellularLocation>
</comment>
<evidence type="ECO:0000313" key="9">
    <source>
        <dbReference type="EMBL" id="THF78520.1"/>
    </source>
</evidence>
<evidence type="ECO:0000256" key="2">
    <source>
        <dbReference type="ARBA" id="ARBA00022475"/>
    </source>
</evidence>
<dbReference type="Gene3D" id="3.30.450.20">
    <property type="entry name" value="PAS domain"/>
    <property type="match status" value="1"/>
</dbReference>
<dbReference type="SMART" id="SM00304">
    <property type="entry name" value="HAMP"/>
    <property type="match status" value="1"/>
</dbReference>
<dbReference type="Pfam" id="PF00672">
    <property type="entry name" value="HAMP"/>
    <property type="match status" value="1"/>
</dbReference>
<evidence type="ECO:0000256" key="8">
    <source>
        <dbReference type="ARBA" id="ARBA00023136"/>
    </source>
</evidence>
<keyword evidence="6" id="KW-0418">Kinase</keyword>
<keyword evidence="7" id="KW-1133">Transmembrane helix</keyword>
<dbReference type="Gene3D" id="3.30.565.10">
    <property type="entry name" value="Histidine kinase-like ATPase, C-terminal domain"/>
    <property type="match status" value="1"/>
</dbReference>
<evidence type="ECO:0000256" key="5">
    <source>
        <dbReference type="ARBA" id="ARBA00022692"/>
    </source>
</evidence>
<dbReference type="Proteomes" id="UP000310334">
    <property type="component" value="Unassembled WGS sequence"/>
</dbReference>
<dbReference type="InterPro" id="IPR003660">
    <property type="entry name" value="HAMP_dom"/>
</dbReference>
<dbReference type="CDD" id="cd06225">
    <property type="entry name" value="HAMP"/>
    <property type="match status" value="1"/>
</dbReference>
<dbReference type="GO" id="GO:0000155">
    <property type="term" value="F:phosphorelay sensor kinase activity"/>
    <property type="evidence" value="ECO:0007669"/>
    <property type="project" value="InterPro"/>
</dbReference>
<dbReference type="InterPro" id="IPR033479">
    <property type="entry name" value="dCache_1"/>
</dbReference>
<dbReference type="SUPFAM" id="SSF55874">
    <property type="entry name" value="ATPase domain of HSP90 chaperone/DNA topoisomerase II/histidine kinase"/>
    <property type="match status" value="1"/>
</dbReference>
<dbReference type="PROSITE" id="PS50885">
    <property type="entry name" value="HAMP"/>
    <property type="match status" value="1"/>
</dbReference>
<evidence type="ECO:0000256" key="6">
    <source>
        <dbReference type="ARBA" id="ARBA00022777"/>
    </source>
</evidence>
<name>A0A4S4BUA5_9BACI</name>
<evidence type="ECO:0000313" key="10">
    <source>
        <dbReference type="Proteomes" id="UP000310334"/>
    </source>
</evidence>
<keyword evidence="10" id="KW-1185">Reference proteome</keyword>
<keyword evidence="3" id="KW-0597">Phosphoprotein</keyword>
<dbReference type="Pfam" id="PF06580">
    <property type="entry name" value="His_kinase"/>
    <property type="match status" value="1"/>
</dbReference>
<dbReference type="EMBL" id="SSNT01000011">
    <property type="protein sequence ID" value="THF78520.1"/>
    <property type="molecule type" value="Genomic_DNA"/>
</dbReference>
<dbReference type="GO" id="GO:0005886">
    <property type="term" value="C:plasma membrane"/>
    <property type="evidence" value="ECO:0007669"/>
    <property type="project" value="UniProtKB-SubCell"/>
</dbReference>
<keyword evidence="5" id="KW-0812">Transmembrane</keyword>
<dbReference type="InterPro" id="IPR003594">
    <property type="entry name" value="HATPase_dom"/>
</dbReference>
<dbReference type="SUPFAM" id="SSF158472">
    <property type="entry name" value="HAMP domain-like"/>
    <property type="match status" value="1"/>
</dbReference>
<reference evidence="9 10" key="1">
    <citation type="submission" date="2019-04" db="EMBL/GenBank/DDBJ databases">
        <title>Bacillus sediminilitoris sp. nov., isolated from a tidal flat sediment on the East China Sea.</title>
        <authorList>
            <person name="Wei Y."/>
            <person name="Mao H."/>
            <person name="Fang J."/>
        </authorList>
    </citation>
    <scope>NUCLEOTIDE SEQUENCE [LARGE SCALE GENOMIC DNA]</scope>
    <source>
        <strain evidence="9 10">DSL-17</strain>
    </source>
</reference>
<evidence type="ECO:0000256" key="7">
    <source>
        <dbReference type="ARBA" id="ARBA00022989"/>
    </source>
</evidence>
<dbReference type="InterPro" id="IPR010559">
    <property type="entry name" value="Sig_transdc_His_kin_internal"/>
</dbReference>
<keyword evidence="2" id="KW-1003">Cell membrane</keyword>
<keyword evidence="4" id="KW-0808">Transferase</keyword>
<dbReference type="OrthoDB" id="9776552at2"/>
<gene>
    <name evidence="9" type="ORF">E6W99_15200</name>
</gene>
<dbReference type="PANTHER" id="PTHR34220:SF7">
    <property type="entry name" value="SENSOR HISTIDINE KINASE YPDA"/>
    <property type="match status" value="1"/>
</dbReference>
<organism evidence="9 10">
    <name type="scientific">Metabacillus sediminilitoris</name>
    <dbReference type="NCBI Taxonomy" id="2567941"/>
    <lineage>
        <taxon>Bacteria</taxon>
        <taxon>Bacillati</taxon>
        <taxon>Bacillota</taxon>
        <taxon>Bacilli</taxon>
        <taxon>Bacillales</taxon>
        <taxon>Bacillaceae</taxon>
        <taxon>Metabacillus</taxon>
    </lineage>
</organism>
<protein>
    <submittedName>
        <fullName evidence="9">HAMP domain-containing protein</fullName>
    </submittedName>
</protein>
<dbReference type="InterPro" id="IPR050640">
    <property type="entry name" value="Bact_2-comp_sensor_kinase"/>
</dbReference>
<evidence type="ECO:0000256" key="1">
    <source>
        <dbReference type="ARBA" id="ARBA00004651"/>
    </source>
</evidence>
<comment type="caution">
    <text evidence="9">The sequence shown here is derived from an EMBL/GenBank/DDBJ whole genome shotgun (WGS) entry which is preliminary data.</text>
</comment>
<proteinExistence type="predicted"/>
<evidence type="ECO:0000256" key="3">
    <source>
        <dbReference type="ARBA" id="ARBA00022553"/>
    </source>
</evidence>
<evidence type="ECO:0000256" key="4">
    <source>
        <dbReference type="ARBA" id="ARBA00022679"/>
    </source>
</evidence>
<dbReference type="Gene3D" id="1.10.8.500">
    <property type="entry name" value="HAMP domain in histidine kinase"/>
    <property type="match status" value="1"/>
</dbReference>
<dbReference type="SMART" id="SM00387">
    <property type="entry name" value="HATPase_c"/>
    <property type="match status" value="1"/>
</dbReference>
<sequence>MKMIWSLWASQLIFQRKMLINMIFKYRKIKSLRLSNKLIITYILLTVIPMATLGFIVYNQFSKSIERQVGEYVPQLLNQANQNIENEIRKLEGLPELIYSSGEVMEVLRNHGVQNKSSQLRGKYVVQNYLSSIYLTSNNSDILGAFLVSNQRLFASTRTSYQGFGFEDGSLPYANDRIQFGEMDLLLSNQINLTFKDNPSFILLVKQITDFDNREYLGTLYLAVNVSFFEGVLEDLNRKENTEMWLMDKQGKIFYHTNPDRMGKTMKEIEHFPLFNGSFRTNVNGQQTLISLDEGKEFPWILGHSIPKKNLTEQTDIVRNVTVLIFVIMACISTVISIFLAWTVTKPIKQLSHIMKDVETGNFNVEVPIHSDDEVGILAKSFRSMVNKIRELIQKNYLIEIRQKNAELYALQSQINPHFMYNTLETIGMAIEDGEQEQSVHMITLLGRMMRFSISNKDSLVLIASEVQHIRDYLDIQKFRFEDRLSFQIHEEVQSCKYYTPKFVLQPIIENAIKYGLEKRKEIEIEIEVVEEINQDGKSVILFIIRDNGPGIDENTLLRIHHLLGSDPMKSRDSGFGIINVHARIAMMFGEEFGLQIKSKVDKGTEVYLRIPKTVEPSLSNIERGN</sequence>
<accession>A0A4S4BUA5</accession>
<dbReference type="InterPro" id="IPR036890">
    <property type="entry name" value="HATPase_C_sf"/>
</dbReference>
<dbReference type="PANTHER" id="PTHR34220">
    <property type="entry name" value="SENSOR HISTIDINE KINASE YPDA"/>
    <property type="match status" value="1"/>
</dbReference>
<dbReference type="Pfam" id="PF02518">
    <property type="entry name" value="HATPase_c"/>
    <property type="match status" value="1"/>
</dbReference>
<dbReference type="AlphaFoldDB" id="A0A4S4BUA5"/>
<keyword evidence="8" id="KW-0472">Membrane</keyword>
<dbReference type="Pfam" id="PF02743">
    <property type="entry name" value="dCache_1"/>
    <property type="match status" value="1"/>
</dbReference>